<dbReference type="SUPFAM" id="SSF56601">
    <property type="entry name" value="beta-lactamase/transpeptidase-like"/>
    <property type="match status" value="1"/>
</dbReference>
<dbReference type="Pfam" id="PF00144">
    <property type="entry name" value="Beta-lactamase"/>
    <property type="match status" value="1"/>
</dbReference>
<keyword evidence="3" id="KW-1185">Reference proteome</keyword>
<dbReference type="PANTHER" id="PTHR43283">
    <property type="entry name" value="BETA-LACTAMASE-RELATED"/>
    <property type="match status" value="1"/>
</dbReference>
<gene>
    <name evidence="2" type="ORF">GGQ55_002732</name>
</gene>
<dbReference type="EMBL" id="JACBZT010000001">
    <property type="protein sequence ID" value="NYJ06454.1"/>
    <property type="molecule type" value="Genomic_DNA"/>
</dbReference>
<comment type="caution">
    <text evidence="2">The sequence shown here is derived from an EMBL/GenBank/DDBJ whole genome shotgun (WGS) entry which is preliminary data.</text>
</comment>
<reference evidence="2 3" key="1">
    <citation type="submission" date="2020-07" db="EMBL/GenBank/DDBJ databases">
        <title>Sequencing the genomes of 1000 actinobacteria strains.</title>
        <authorList>
            <person name="Klenk H.-P."/>
        </authorList>
    </citation>
    <scope>NUCLEOTIDE SEQUENCE [LARGE SCALE GENOMIC DNA]</scope>
    <source>
        <strain evidence="2 3">DSM 104001</strain>
    </source>
</reference>
<proteinExistence type="predicted"/>
<dbReference type="AlphaFoldDB" id="A0A853CEZ9"/>
<dbReference type="InterPro" id="IPR001466">
    <property type="entry name" value="Beta-lactam-related"/>
</dbReference>
<evidence type="ECO:0000313" key="2">
    <source>
        <dbReference type="EMBL" id="NYJ06454.1"/>
    </source>
</evidence>
<dbReference type="Gene3D" id="3.40.710.10">
    <property type="entry name" value="DD-peptidase/beta-lactamase superfamily"/>
    <property type="match status" value="1"/>
</dbReference>
<protein>
    <submittedName>
        <fullName evidence="2">CubicO group peptidase (Beta-lactamase class C family)</fullName>
    </submittedName>
</protein>
<dbReference type="Proteomes" id="UP000541969">
    <property type="component" value="Unassembled WGS sequence"/>
</dbReference>
<dbReference type="InterPro" id="IPR012338">
    <property type="entry name" value="Beta-lactam/transpept-like"/>
</dbReference>
<sequence length="377" mass="39456">MTQRFGPVADVLQGQVDSGRLPGFVAAIRAGGRTEVLAGGRLALGGDAPMRPDTLFRLASVTKPFAGALTLALVEDGVLGLDDEVGRWLPELAAPRVTARRGGPLEETVPAQRPITVRHLLTNTSGIGWAPDIGPLAGAMEERGVGPDGFPPLLDPDEYLRRLAELPLSAQPGEVWGYHVGSEVLAVLLARAAGRSVGELLAERVTGPLGLADTAFRAVDPARLAVQYWPADGGLEEADGQDGVFSRPPRFESLATGLVSTAPDVLTFVCAIADGGGPVLSPDAAAAMTRDAVAPEQRVPVREFLGAGRSWGLHVGVDVEAVQPWQSPGRWGWDGGTGTSAWVDPSRDLAAVLLTQRGMASEHDAPDEFWAAVSRCG</sequence>
<accession>A0A853CEZ9</accession>
<feature type="domain" description="Beta-lactamase-related" evidence="1">
    <location>
        <begin position="9"/>
        <end position="360"/>
    </location>
</feature>
<dbReference type="PANTHER" id="PTHR43283:SF3">
    <property type="entry name" value="BETA-LACTAMASE FAMILY PROTEIN (AFU_ORTHOLOGUE AFUA_5G07500)"/>
    <property type="match status" value="1"/>
</dbReference>
<name>A0A853CEZ9_9ACTN</name>
<organism evidence="2 3">
    <name type="scientific">Petropleomorpha daqingensis</name>
    <dbReference type="NCBI Taxonomy" id="2026353"/>
    <lineage>
        <taxon>Bacteria</taxon>
        <taxon>Bacillati</taxon>
        <taxon>Actinomycetota</taxon>
        <taxon>Actinomycetes</taxon>
        <taxon>Geodermatophilales</taxon>
        <taxon>Geodermatophilaceae</taxon>
        <taxon>Petropleomorpha</taxon>
    </lineage>
</organism>
<evidence type="ECO:0000313" key="3">
    <source>
        <dbReference type="Proteomes" id="UP000541969"/>
    </source>
</evidence>
<dbReference type="RefSeq" id="WP_179717583.1">
    <property type="nucleotide sequence ID" value="NZ_JACBZT010000001.1"/>
</dbReference>
<evidence type="ECO:0000259" key="1">
    <source>
        <dbReference type="Pfam" id="PF00144"/>
    </source>
</evidence>
<dbReference type="InterPro" id="IPR050789">
    <property type="entry name" value="Diverse_Enzym_Activities"/>
</dbReference>